<proteinExistence type="predicted"/>
<dbReference type="Proteomes" id="UP001149860">
    <property type="component" value="Chromosome"/>
</dbReference>
<sequence>MASVFRFSKLHTFDVAMLGIIMALGLIADRLTFSTKSIQIGAGFIVVVMASYLYGPIWSATVAGLTDIIGTLISGQVYNVGFTISAILGALIYGWLLYDRPVKLTRVVVAQLLIGIFVNLLLNTLWISLMYQTPFIALIATRGLKELIMTPIQMGIVYTILKSSQFARIKDKIVK</sequence>
<gene>
    <name evidence="1" type="ORF">O0236_005285</name>
</gene>
<accession>A0ACD5DBY8</accession>
<evidence type="ECO:0000313" key="2">
    <source>
        <dbReference type="Proteomes" id="UP001149860"/>
    </source>
</evidence>
<reference evidence="1" key="1">
    <citation type="submission" date="2024-08" db="EMBL/GenBank/DDBJ databases">
        <title>Lentilactobacillus sp. nov., isolated from tree bark.</title>
        <authorList>
            <person name="Phuengjayaem S."/>
            <person name="Tanasupawat S."/>
        </authorList>
    </citation>
    <scope>NUCLEOTIDE SEQUENCE</scope>
    <source>
        <strain evidence="1">SPB1-3</strain>
    </source>
</reference>
<protein>
    <submittedName>
        <fullName evidence="1">Folate family ECF transporter S component</fullName>
    </submittedName>
</protein>
<organism evidence="1 2">
    <name type="scientific">Lentilactobacillus terminaliae</name>
    <dbReference type="NCBI Taxonomy" id="3003483"/>
    <lineage>
        <taxon>Bacteria</taxon>
        <taxon>Bacillati</taxon>
        <taxon>Bacillota</taxon>
        <taxon>Bacilli</taxon>
        <taxon>Lactobacillales</taxon>
        <taxon>Lactobacillaceae</taxon>
        <taxon>Lentilactobacillus</taxon>
    </lineage>
</organism>
<evidence type="ECO:0000313" key="1">
    <source>
        <dbReference type="EMBL" id="XFD38849.1"/>
    </source>
</evidence>
<name>A0ACD5DBY8_9LACO</name>
<keyword evidence="2" id="KW-1185">Reference proteome</keyword>
<dbReference type="EMBL" id="CP168151">
    <property type="protein sequence ID" value="XFD38849.1"/>
    <property type="molecule type" value="Genomic_DNA"/>
</dbReference>